<keyword evidence="3" id="KW-0732">Signal</keyword>
<keyword evidence="2" id="KW-1133">Transmembrane helix</keyword>
<feature type="compositionally biased region" description="Polar residues" evidence="1">
    <location>
        <begin position="83"/>
        <end position="115"/>
    </location>
</feature>
<organism evidence="4 5">
    <name type="scientific">Plasmodium gaboni</name>
    <dbReference type="NCBI Taxonomy" id="647221"/>
    <lineage>
        <taxon>Eukaryota</taxon>
        <taxon>Sar</taxon>
        <taxon>Alveolata</taxon>
        <taxon>Apicomplexa</taxon>
        <taxon>Aconoidasida</taxon>
        <taxon>Haemosporida</taxon>
        <taxon>Plasmodiidae</taxon>
        <taxon>Plasmodium</taxon>
        <taxon>Plasmodium (Laverania)</taxon>
    </lineage>
</organism>
<evidence type="ECO:0000256" key="3">
    <source>
        <dbReference type="SAM" id="SignalP"/>
    </source>
</evidence>
<name>A0ABY1UL37_9APIC</name>
<proteinExistence type="predicted"/>
<keyword evidence="2" id="KW-0472">Membrane</keyword>
<protein>
    <submittedName>
        <fullName evidence="4">Uncharacterized protein</fullName>
    </submittedName>
</protein>
<keyword evidence="5" id="KW-1185">Reference proteome</keyword>
<feature type="chain" id="PRO_5045385036" evidence="3">
    <location>
        <begin position="26"/>
        <end position="183"/>
    </location>
</feature>
<feature type="compositionally biased region" description="Basic and acidic residues" evidence="1">
    <location>
        <begin position="72"/>
        <end position="81"/>
    </location>
</feature>
<feature type="region of interest" description="Disordered" evidence="1">
    <location>
        <begin position="59"/>
        <end position="119"/>
    </location>
</feature>
<evidence type="ECO:0000313" key="4">
    <source>
        <dbReference type="EMBL" id="SOV12722.1"/>
    </source>
</evidence>
<keyword evidence="2" id="KW-0812">Transmembrane</keyword>
<gene>
    <name evidence="4" type="ORF">PGABG01_0700200</name>
</gene>
<evidence type="ECO:0000313" key="5">
    <source>
        <dbReference type="Proteomes" id="UP000831156"/>
    </source>
</evidence>
<evidence type="ECO:0000256" key="1">
    <source>
        <dbReference type="SAM" id="MobiDB-lite"/>
    </source>
</evidence>
<accession>A0ABY1UL37</accession>
<feature type="signal peptide" evidence="3">
    <location>
        <begin position="1"/>
        <end position="25"/>
    </location>
</feature>
<dbReference type="EMBL" id="LT969430">
    <property type="protein sequence ID" value="SOV12722.1"/>
    <property type="molecule type" value="Genomic_DNA"/>
</dbReference>
<sequence>MYCNYFKLSLFSILLCILIITHKFSHDQIFHNKINTVDIINATPRILLAEPEETDLFKTNSRENSVTYPKKNKLDENDMKYPKTSSVSISNEEIQQEQDNQTEQVEFGNENNNESDLQKSKNKLHSQDIYTRFLFICGLPWSPIVFLIYYLHKKNKKNKQNEKNIHEDHPLASEKNIDAISVY</sequence>
<feature type="transmembrane region" description="Helical" evidence="2">
    <location>
        <begin position="129"/>
        <end position="151"/>
    </location>
</feature>
<dbReference type="Proteomes" id="UP000831156">
    <property type="component" value="Chromosome 7"/>
</dbReference>
<reference evidence="4" key="1">
    <citation type="submission" date="2016-09" db="EMBL/GenBank/DDBJ databases">
        <authorList>
            <consortium name="Pathogen Informatics"/>
            <person name="Sun Q."/>
            <person name="Inoue M."/>
        </authorList>
    </citation>
    <scope>NUCLEOTIDE SEQUENCE</scope>
</reference>
<evidence type="ECO:0000256" key="2">
    <source>
        <dbReference type="SAM" id="Phobius"/>
    </source>
</evidence>